<evidence type="ECO:0000313" key="2">
    <source>
        <dbReference type="Proteomes" id="UP000789405"/>
    </source>
</evidence>
<name>A0A9N9ETY7_9GLOM</name>
<accession>A0A9N9ETY7</accession>
<dbReference type="OrthoDB" id="1470350at2759"/>
<dbReference type="Proteomes" id="UP000789405">
    <property type="component" value="Unassembled WGS sequence"/>
</dbReference>
<gene>
    <name evidence="1" type="ORF">DERYTH_LOCUS12100</name>
</gene>
<protein>
    <submittedName>
        <fullName evidence="1">9243_t:CDS:1</fullName>
    </submittedName>
</protein>
<keyword evidence="2" id="KW-1185">Reference proteome</keyword>
<evidence type="ECO:0000313" key="1">
    <source>
        <dbReference type="EMBL" id="CAG8685805.1"/>
    </source>
</evidence>
<dbReference type="GO" id="GO:0016705">
    <property type="term" value="F:oxidoreductase activity, acting on paired donors, with incorporation or reduction of molecular oxygen"/>
    <property type="evidence" value="ECO:0007669"/>
    <property type="project" value="InterPro"/>
</dbReference>
<sequence length="427" mass="50148">MILCFYIVFFYYRHFTRINPLPGPIPIPIIGIFMVNNDLIDQINKLSKIYGHNGIFEFYLAGYRQIVITKAEYAKKFLAPSTKECKIYWKRFPLKLEVFEDHGINQLGLAFNENFNYWKFYRQIYMQAIGKLSNSNRTTKLLNELFEELSNYWLDLTGNNYNSGVIDLTAWTKRFLTDLMFLLSTGKRSFAIKYCYLKLKNEKVTKEIMDSEHYIESLTYFLVNIRMAFVPKFLRRLPLIRNHVDKFMDVRNFLFERILENVREKRKEIEEIGSNDNFDTKQLEDDSLTSFIIVNTPYESHPQKRPMNDIEISSILFDALTGSTDSVCIMKYREGDKVASAFSFVLYDIAHNPAAKIKLLDEINSVIGDDLTRQITLDDLEKLKYCEATVLESLRMRSPTAMLSRYNTEPDEVAGYKWPPNTSFLMN</sequence>
<organism evidence="1 2">
    <name type="scientific">Dentiscutata erythropus</name>
    <dbReference type="NCBI Taxonomy" id="1348616"/>
    <lineage>
        <taxon>Eukaryota</taxon>
        <taxon>Fungi</taxon>
        <taxon>Fungi incertae sedis</taxon>
        <taxon>Mucoromycota</taxon>
        <taxon>Glomeromycotina</taxon>
        <taxon>Glomeromycetes</taxon>
        <taxon>Diversisporales</taxon>
        <taxon>Gigasporaceae</taxon>
        <taxon>Dentiscutata</taxon>
    </lineage>
</organism>
<dbReference type="Pfam" id="PF00067">
    <property type="entry name" value="p450"/>
    <property type="match status" value="1"/>
</dbReference>
<dbReference type="EMBL" id="CAJVPY010007787">
    <property type="protein sequence ID" value="CAG8685805.1"/>
    <property type="molecule type" value="Genomic_DNA"/>
</dbReference>
<dbReference type="SUPFAM" id="SSF48264">
    <property type="entry name" value="Cytochrome P450"/>
    <property type="match status" value="1"/>
</dbReference>
<comment type="caution">
    <text evidence="1">The sequence shown here is derived from an EMBL/GenBank/DDBJ whole genome shotgun (WGS) entry which is preliminary data.</text>
</comment>
<feature type="non-terminal residue" evidence="1">
    <location>
        <position position="427"/>
    </location>
</feature>
<dbReference type="InterPro" id="IPR036396">
    <property type="entry name" value="Cyt_P450_sf"/>
</dbReference>
<dbReference type="Gene3D" id="1.10.630.10">
    <property type="entry name" value="Cytochrome P450"/>
    <property type="match status" value="1"/>
</dbReference>
<dbReference type="PANTHER" id="PTHR24281">
    <property type="entry name" value="STEROID 21-HYDROXYLASE-RELATED"/>
    <property type="match status" value="1"/>
</dbReference>
<dbReference type="InterPro" id="IPR001128">
    <property type="entry name" value="Cyt_P450"/>
</dbReference>
<dbReference type="GO" id="GO:0005506">
    <property type="term" value="F:iron ion binding"/>
    <property type="evidence" value="ECO:0007669"/>
    <property type="project" value="InterPro"/>
</dbReference>
<dbReference type="AlphaFoldDB" id="A0A9N9ETY7"/>
<dbReference type="GO" id="GO:0020037">
    <property type="term" value="F:heme binding"/>
    <property type="evidence" value="ECO:0007669"/>
    <property type="project" value="InterPro"/>
</dbReference>
<proteinExistence type="predicted"/>
<dbReference type="GO" id="GO:0004497">
    <property type="term" value="F:monooxygenase activity"/>
    <property type="evidence" value="ECO:0007669"/>
    <property type="project" value="InterPro"/>
</dbReference>
<reference evidence="1" key="1">
    <citation type="submission" date="2021-06" db="EMBL/GenBank/DDBJ databases">
        <authorList>
            <person name="Kallberg Y."/>
            <person name="Tangrot J."/>
            <person name="Rosling A."/>
        </authorList>
    </citation>
    <scope>NUCLEOTIDE SEQUENCE</scope>
    <source>
        <strain evidence="1">MA453B</strain>
    </source>
</reference>